<dbReference type="EMBL" id="ACQA01000002">
    <property type="protein sequence ID" value="EEQ94208.1"/>
    <property type="molecule type" value="Genomic_DNA"/>
</dbReference>
<name>C4WP99_9HYPH</name>
<dbReference type="Proteomes" id="UP000004386">
    <property type="component" value="Unassembled WGS sequence"/>
</dbReference>
<dbReference type="InterPro" id="IPR009337">
    <property type="entry name" value="DUF995"/>
</dbReference>
<sequence length="201" mass="22414">MRNRFAPLLEMLQRLNRITTMFSIRFRTVSTTQSVFRAALPLAVLLVASAAEAAPKPKADDPVAIEAAAASPLSATALEALYSGRTWKWKDGGGYFSADRHRFTAWSQKGRAWSYAEGRWYATDNGKLCLQAYWVNKMSGGGDTTCFLHREKNGVIYQKRSLGGTWYVFRNNPQRPTDEAAKLLRGDRISKGLARMKADAS</sequence>
<evidence type="ECO:0000313" key="1">
    <source>
        <dbReference type="EMBL" id="EEQ94208.1"/>
    </source>
</evidence>
<accession>C4WP99</accession>
<dbReference type="Pfam" id="PF06191">
    <property type="entry name" value="DUF995"/>
    <property type="match status" value="1"/>
</dbReference>
<comment type="caution">
    <text evidence="1">The sequence shown here is derived from an EMBL/GenBank/DDBJ whole genome shotgun (WGS) entry which is preliminary data.</text>
</comment>
<reference evidence="1 2" key="1">
    <citation type="submission" date="2009-05" db="EMBL/GenBank/DDBJ databases">
        <authorList>
            <person name="Setubal J.C."/>
            <person name="Boyle S."/>
            <person name="Crasta O.R."/>
            <person name="Gillespie J.J."/>
            <person name="Kenyon R.W."/>
            <person name="Lu J."/>
            <person name="Mane S."/>
            <person name="Nagrani S."/>
            <person name="Shallom J.M."/>
            <person name="Shallom S."/>
            <person name="Shukla M."/>
            <person name="Snyder E.E."/>
            <person name="Sobral B.W."/>
            <person name="Wattam A.R."/>
            <person name="Will R."/>
            <person name="Williams K."/>
            <person name="Yoo H."/>
            <person name="Munk C."/>
            <person name="Tapia R."/>
            <person name="Green L."/>
            <person name="Rogers Y."/>
            <person name="Detter J.C."/>
            <person name="Bruce D."/>
            <person name="Brettin T.S."/>
            <person name="Tsolis R."/>
        </authorList>
    </citation>
    <scope>NUCLEOTIDE SEQUENCE [LARGE SCALE GENOMIC DNA]</scope>
    <source>
        <strain evidence="1 2">LMG 3301</strain>
    </source>
</reference>
<proteinExistence type="predicted"/>
<protein>
    <recommendedName>
        <fullName evidence="3">DUF995 domain-containing protein</fullName>
    </recommendedName>
</protein>
<gene>
    <name evidence="1" type="ORF">OINT_2001428</name>
</gene>
<organism evidence="1 2">
    <name type="scientific">Brucella intermedia LMG 3301</name>
    <dbReference type="NCBI Taxonomy" id="641118"/>
    <lineage>
        <taxon>Bacteria</taxon>
        <taxon>Pseudomonadati</taxon>
        <taxon>Pseudomonadota</taxon>
        <taxon>Alphaproteobacteria</taxon>
        <taxon>Hyphomicrobiales</taxon>
        <taxon>Brucellaceae</taxon>
        <taxon>Brucella/Ochrobactrum group</taxon>
        <taxon>Brucella</taxon>
    </lineage>
</organism>
<evidence type="ECO:0000313" key="2">
    <source>
        <dbReference type="Proteomes" id="UP000004386"/>
    </source>
</evidence>
<dbReference type="AlphaFoldDB" id="C4WP99"/>
<evidence type="ECO:0008006" key="3">
    <source>
        <dbReference type="Google" id="ProtNLM"/>
    </source>
</evidence>
<dbReference type="HOGENOM" id="CLU_099449_1_0_5"/>